<sequence length="163" mass="18321">MVINVNLSGRIELPYIPDYIRKKGNVAHTVNEKDSEEAFVILEGVNYGFIEKIKVLQIELLQKLTKNSTKEVDPRVALDVTNQQMEFVKKIWKDNVVGFRGLFDQSGNLVTKEIVEKDAVLLQDMLSNLAVEIYNVSDTLKVEGASKKSSLPCTILPNETITP</sequence>
<evidence type="ECO:0000313" key="2">
    <source>
        <dbReference type="Proteomes" id="UP000075229"/>
    </source>
</evidence>
<protein>
    <submittedName>
        <fullName evidence="1">Uncharacterized protein</fullName>
    </submittedName>
</protein>
<dbReference type="Proteomes" id="UP000075229">
    <property type="component" value="Plasmid unnamed"/>
</dbReference>
<organism evidence="1 2">
    <name type="scientific">Borrelia hermsii</name>
    <dbReference type="NCBI Taxonomy" id="140"/>
    <lineage>
        <taxon>Bacteria</taxon>
        <taxon>Pseudomonadati</taxon>
        <taxon>Spirochaetota</taxon>
        <taxon>Spirochaetia</taxon>
        <taxon>Spirochaetales</taxon>
        <taxon>Borreliaceae</taxon>
        <taxon>Borrelia</taxon>
    </lineage>
</organism>
<proteinExistence type="predicted"/>
<dbReference type="RefSeq" id="WP_062706199.1">
    <property type="nucleotide sequence ID" value="NZ_CP014814.1"/>
</dbReference>
<evidence type="ECO:0000313" key="1">
    <source>
        <dbReference type="EMBL" id="AMR76154.1"/>
    </source>
</evidence>
<accession>A0AAN0X6X7</accession>
<reference evidence="1 2" key="1">
    <citation type="submission" date="2016-03" db="EMBL/GenBank/DDBJ databases">
        <title>Borrelia hermsii Genome sequencing and assembly.</title>
        <authorList>
            <person name="Bontemps-Gallo S."/>
            <person name="Stewart S."/>
        </authorList>
    </citation>
    <scope>NUCLEOTIDE SEQUENCE [LARGE SCALE GENOMIC DNA]</scope>
    <source>
        <strain evidence="1 2">DAH-2E7</strain>
        <plasmid evidence="2">unnamed 1</plasmid>
    </source>
</reference>
<gene>
    <name evidence="1" type="ORF">A0V01_06080</name>
</gene>
<keyword evidence="1" id="KW-0614">Plasmid</keyword>
<geneLocation type="plasmid" evidence="2">
    <name>unnamed 1</name>
</geneLocation>
<name>A0AAN0X6X7_BORHE</name>
<dbReference type="AlphaFoldDB" id="A0AAN0X6X7"/>
<dbReference type="EMBL" id="CP014814">
    <property type="protein sequence ID" value="AMR76154.1"/>
    <property type="molecule type" value="Genomic_DNA"/>
</dbReference>